<dbReference type="EMBL" id="LXQA010297952">
    <property type="protein sequence ID" value="MCI41925.1"/>
    <property type="molecule type" value="Genomic_DNA"/>
</dbReference>
<organism evidence="1 2">
    <name type="scientific">Trifolium medium</name>
    <dbReference type="NCBI Taxonomy" id="97028"/>
    <lineage>
        <taxon>Eukaryota</taxon>
        <taxon>Viridiplantae</taxon>
        <taxon>Streptophyta</taxon>
        <taxon>Embryophyta</taxon>
        <taxon>Tracheophyta</taxon>
        <taxon>Spermatophyta</taxon>
        <taxon>Magnoliopsida</taxon>
        <taxon>eudicotyledons</taxon>
        <taxon>Gunneridae</taxon>
        <taxon>Pentapetalae</taxon>
        <taxon>rosids</taxon>
        <taxon>fabids</taxon>
        <taxon>Fabales</taxon>
        <taxon>Fabaceae</taxon>
        <taxon>Papilionoideae</taxon>
        <taxon>50 kb inversion clade</taxon>
        <taxon>NPAAA clade</taxon>
        <taxon>Hologalegina</taxon>
        <taxon>IRL clade</taxon>
        <taxon>Trifolieae</taxon>
        <taxon>Trifolium</taxon>
    </lineage>
</organism>
<feature type="non-terminal residue" evidence="1">
    <location>
        <position position="43"/>
    </location>
</feature>
<evidence type="ECO:0000313" key="2">
    <source>
        <dbReference type="Proteomes" id="UP000265520"/>
    </source>
</evidence>
<proteinExistence type="predicted"/>
<protein>
    <submittedName>
        <fullName evidence="1">Uncharacterized protein</fullName>
    </submittedName>
</protein>
<accession>A0A392S229</accession>
<evidence type="ECO:0000313" key="1">
    <source>
        <dbReference type="EMBL" id="MCI41925.1"/>
    </source>
</evidence>
<dbReference type="Proteomes" id="UP000265520">
    <property type="component" value="Unassembled WGS sequence"/>
</dbReference>
<sequence length="43" mass="4716">MEDDLLIFPSDVNAEVEALKEKIGDALDSVGKIIQKKIEGRGM</sequence>
<comment type="caution">
    <text evidence="1">The sequence shown here is derived from an EMBL/GenBank/DDBJ whole genome shotgun (WGS) entry which is preliminary data.</text>
</comment>
<name>A0A392S229_9FABA</name>
<keyword evidence="2" id="KW-1185">Reference proteome</keyword>
<reference evidence="1 2" key="1">
    <citation type="journal article" date="2018" name="Front. Plant Sci.">
        <title>Red Clover (Trifolium pratense) and Zigzag Clover (T. medium) - A Picture of Genomic Similarities and Differences.</title>
        <authorList>
            <person name="Dluhosova J."/>
            <person name="Istvanek J."/>
            <person name="Nedelnik J."/>
            <person name="Repkova J."/>
        </authorList>
    </citation>
    <scope>NUCLEOTIDE SEQUENCE [LARGE SCALE GENOMIC DNA]</scope>
    <source>
        <strain evidence="2">cv. 10/8</strain>
        <tissue evidence="1">Leaf</tissue>
    </source>
</reference>
<dbReference type="AlphaFoldDB" id="A0A392S229"/>